<dbReference type="EMBL" id="ALAO01000096">
    <property type="protein sequence ID" value="EKO40061.1"/>
    <property type="molecule type" value="Genomic_DNA"/>
</dbReference>
<sequence>MPRPGGAAEVLRVLAPWAVAAVFLGLAVAGWGKWSDVLIDYGRELYVPWRLSQGATLYREVASFNGPLAPWLMGRIFALFGASCAVAFVADLALTAAAAVVVWRFFKGASGVAGAFVASLVFVCFFGLAHFDSLGNYAWAAPYSRDLTLGGLLGLLLVLALASWIRTRRPSRAGVAGGLLGLCLLTKPEVAAAGTAAVLSTGMVSWPWALRETRGLGAGLVAGGLGCCLAFFGFYGFFAADFTFADWLGHVLWPYELVASGKISKLSFYRHLTGLEAPLPHLWSIAREFFAVCAVLGFVALIARARPPWGARTLWTACGAVLLLTLGLAVKASYPLIVSGGALPATAVALAAYYGVGCSRRVGQPERARRQCLFVWAVFSAAMLGKIALAPTLTQYGFVLAMPAAVLLAVFACRELPSALAVDVGHGQRMRLLFGGILVLDVVFALAASWAWLSAKTYPVGIGEDTIRTYPVMTDMSLAGTMYQEALEAVVRYVGPGQTLAVLPEGASINFLARRKSPVPFYSFLPPELAMFGEGTMAAALAEARPDFVLVTPRCLVEYGVGDFGQPAGLAEGIFQWVKDNYALVWRGAPMAYFGQNTFDLYGLKR</sequence>
<keyword evidence="1" id="KW-0472">Membrane</keyword>
<gene>
    <name evidence="2" type="ORF">B193_1218</name>
</gene>
<proteinExistence type="predicted"/>
<feature type="transmembrane region" description="Helical" evidence="1">
    <location>
        <begin position="216"/>
        <end position="238"/>
    </location>
</feature>
<feature type="transmembrane region" description="Helical" evidence="1">
    <location>
        <begin position="110"/>
        <end position="131"/>
    </location>
</feature>
<dbReference type="AlphaFoldDB" id="K6GT09"/>
<protein>
    <recommendedName>
        <fullName evidence="4">Glycosyltransferase RgtA/B/C/D-like domain-containing protein</fullName>
    </recommendedName>
</protein>
<feature type="transmembrane region" description="Helical" evidence="1">
    <location>
        <begin position="76"/>
        <end position="103"/>
    </location>
</feature>
<keyword evidence="1" id="KW-0812">Transmembrane</keyword>
<feature type="transmembrane region" description="Helical" evidence="1">
    <location>
        <begin position="336"/>
        <end position="356"/>
    </location>
</feature>
<evidence type="ECO:0000256" key="1">
    <source>
        <dbReference type="SAM" id="Phobius"/>
    </source>
</evidence>
<feature type="transmembrane region" description="Helical" evidence="1">
    <location>
        <begin position="395"/>
        <end position="412"/>
    </location>
</feature>
<keyword evidence="1" id="KW-1133">Transmembrane helix</keyword>
<dbReference type="PATRIC" id="fig|1206767.3.peg.1188"/>
<evidence type="ECO:0000313" key="2">
    <source>
        <dbReference type="EMBL" id="EKO40061.1"/>
    </source>
</evidence>
<comment type="caution">
    <text evidence="2">The sequence shown here is derived from an EMBL/GenBank/DDBJ whole genome shotgun (WGS) entry which is preliminary data.</text>
</comment>
<feature type="transmembrane region" description="Helical" evidence="1">
    <location>
        <begin position="12"/>
        <end position="32"/>
    </location>
</feature>
<feature type="transmembrane region" description="Helical" evidence="1">
    <location>
        <begin position="368"/>
        <end position="389"/>
    </location>
</feature>
<feature type="transmembrane region" description="Helical" evidence="1">
    <location>
        <begin position="147"/>
        <end position="165"/>
    </location>
</feature>
<organism evidence="2 3">
    <name type="scientific">Solidesulfovibrio magneticus str. Maddingley MBC34</name>
    <dbReference type="NCBI Taxonomy" id="1206767"/>
    <lineage>
        <taxon>Bacteria</taxon>
        <taxon>Pseudomonadati</taxon>
        <taxon>Thermodesulfobacteriota</taxon>
        <taxon>Desulfovibrionia</taxon>
        <taxon>Desulfovibrionales</taxon>
        <taxon>Desulfovibrionaceae</taxon>
        <taxon>Solidesulfovibrio</taxon>
    </lineage>
</organism>
<feature type="transmembrane region" description="Helical" evidence="1">
    <location>
        <begin position="314"/>
        <end position="330"/>
    </location>
</feature>
<dbReference type="Proteomes" id="UP000006272">
    <property type="component" value="Unassembled WGS sequence"/>
</dbReference>
<accession>K6GT09</accession>
<reference evidence="2 3" key="1">
    <citation type="submission" date="2012-07" db="EMBL/GenBank/DDBJ databases">
        <title>Draft genome sequence of Desulfovibrio magneticus str. Maddingley MBC34 obtained from a metagenomic sequence of a methanogenic enrichment isolated from coal-seam formation water in Victoria, Australia.</title>
        <authorList>
            <person name="Greenfield P."/>
            <person name="Hendry P."/>
            <person name="Li D."/>
            <person name="Rosewarne C.P."/>
            <person name="Tran-Dinh N."/>
            <person name="Elbourne L.D.H."/>
            <person name="Paulsen I.T."/>
            <person name="Midgley D.J."/>
        </authorList>
    </citation>
    <scope>NUCLEOTIDE SEQUENCE [LARGE SCALE GENOMIC DNA]</scope>
    <source>
        <strain evidence="3">Maddingley MBC34</strain>
    </source>
</reference>
<feature type="transmembrane region" description="Helical" evidence="1">
    <location>
        <begin position="432"/>
        <end position="453"/>
    </location>
</feature>
<evidence type="ECO:0008006" key="4">
    <source>
        <dbReference type="Google" id="ProtNLM"/>
    </source>
</evidence>
<name>K6GT09_9BACT</name>
<evidence type="ECO:0000313" key="3">
    <source>
        <dbReference type="Proteomes" id="UP000006272"/>
    </source>
</evidence>
<feature type="transmembrane region" description="Helical" evidence="1">
    <location>
        <begin position="282"/>
        <end position="302"/>
    </location>
</feature>